<dbReference type="GO" id="GO:0004252">
    <property type="term" value="F:serine-type endopeptidase activity"/>
    <property type="evidence" value="ECO:0007669"/>
    <property type="project" value="InterPro"/>
</dbReference>
<keyword evidence="4" id="KW-0378">Hydrolase</keyword>
<dbReference type="InterPro" id="IPR041469">
    <property type="entry name" value="Subtilisin-like_FN3"/>
</dbReference>
<comment type="similarity">
    <text evidence="1 6">Belongs to the peptidase S8 family.</text>
</comment>
<evidence type="ECO:0000256" key="1">
    <source>
        <dbReference type="ARBA" id="ARBA00011073"/>
    </source>
</evidence>
<evidence type="ECO:0000313" key="10">
    <source>
        <dbReference type="Proteomes" id="UP001054889"/>
    </source>
</evidence>
<feature type="domain" description="Peptidase S8/S53" evidence="7">
    <location>
        <begin position="40"/>
        <end position="123"/>
    </location>
</feature>
<dbReference type="InterPro" id="IPR023828">
    <property type="entry name" value="Peptidase_S8_Ser-AS"/>
</dbReference>
<name>A0AAV5C4K6_ELECO</name>
<keyword evidence="2" id="KW-0645">Protease</keyword>
<dbReference type="Pfam" id="PF00082">
    <property type="entry name" value="Peptidase_S8"/>
    <property type="match status" value="1"/>
</dbReference>
<accession>A0AAV5C4K6</accession>
<dbReference type="FunFam" id="2.60.40.2310:FF:000001">
    <property type="entry name" value="Subtilisin-like protease SBT1.5"/>
    <property type="match status" value="1"/>
</dbReference>
<evidence type="ECO:0000256" key="4">
    <source>
        <dbReference type="ARBA" id="ARBA00022801"/>
    </source>
</evidence>
<dbReference type="SUPFAM" id="SSF52743">
    <property type="entry name" value="Subtilisin-like"/>
    <property type="match status" value="1"/>
</dbReference>
<dbReference type="GO" id="GO:0006508">
    <property type="term" value="P:proteolysis"/>
    <property type="evidence" value="ECO:0007669"/>
    <property type="project" value="UniProtKB-KW"/>
</dbReference>
<dbReference type="InterPro" id="IPR000209">
    <property type="entry name" value="Peptidase_S8/S53_dom"/>
</dbReference>
<proteinExistence type="inferred from homology"/>
<protein>
    <submittedName>
        <fullName evidence="9">Uncharacterized protein</fullName>
    </submittedName>
</protein>
<evidence type="ECO:0000259" key="7">
    <source>
        <dbReference type="Pfam" id="PF00082"/>
    </source>
</evidence>
<evidence type="ECO:0000256" key="6">
    <source>
        <dbReference type="PROSITE-ProRule" id="PRU01240"/>
    </source>
</evidence>
<dbReference type="EMBL" id="BQKI01000004">
    <property type="protein sequence ID" value="GJM92875.1"/>
    <property type="molecule type" value="Genomic_DNA"/>
</dbReference>
<dbReference type="AlphaFoldDB" id="A0AAV5C4K6"/>
<dbReference type="Proteomes" id="UP001054889">
    <property type="component" value="Unassembled WGS sequence"/>
</dbReference>
<evidence type="ECO:0000313" key="9">
    <source>
        <dbReference type="EMBL" id="GJM92875.1"/>
    </source>
</evidence>
<dbReference type="Pfam" id="PF17766">
    <property type="entry name" value="fn3_6"/>
    <property type="match status" value="1"/>
</dbReference>
<gene>
    <name evidence="9" type="primary">ga09381</name>
    <name evidence="9" type="ORF">PR202_ga09381</name>
</gene>
<feature type="domain" description="Subtilisin-like protease fibronectin type-III" evidence="8">
    <location>
        <begin position="193"/>
        <end position="286"/>
    </location>
</feature>
<reference evidence="9" key="1">
    <citation type="journal article" date="2018" name="DNA Res.">
        <title>Multiple hybrid de novo genome assembly of finger millet, an orphan allotetraploid crop.</title>
        <authorList>
            <person name="Hatakeyama M."/>
            <person name="Aluri S."/>
            <person name="Balachadran M.T."/>
            <person name="Sivarajan S.R."/>
            <person name="Patrignani A."/>
            <person name="Gruter S."/>
            <person name="Poveda L."/>
            <person name="Shimizu-Inatsugi R."/>
            <person name="Baeten J."/>
            <person name="Francoijs K.J."/>
            <person name="Nataraja K.N."/>
            <person name="Reddy Y.A.N."/>
            <person name="Phadnis S."/>
            <person name="Ravikumar R.L."/>
            <person name="Schlapbach R."/>
            <person name="Sreeman S.M."/>
            <person name="Shimizu K.K."/>
        </authorList>
    </citation>
    <scope>NUCLEOTIDE SEQUENCE</scope>
</reference>
<keyword evidence="10" id="KW-1185">Reference proteome</keyword>
<evidence type="ECO:0000256" key="3">
    <source>
        <dbReference type="ARBA" id="ARBA00022729"/>
    </source>
</evidence>
<dbReference type="PROSITE" id="PS51892">
    <property type="entry name" value="SUBTILASE"/>
    <property type="match status" value="1"/>
</dbReference>
<comment type="caution">
    <text evidence="6">Lacks conserved residue(s) required for the propagation of feature annotation.</text>
</comment>
<dbReference type="PANTHER" id="PTHR10795">
    <property type="entry name" value="PROPROTEIN CONVERTASE SUBTILISIN/KEXIN"/>
    <property type="match status" value="1"/>
</dbReference>
<dbReference type="PROSITE" id="PS00138">
    <property type="entry name" value="SUBTILASE_SER"/>
    <property type="match status" value="1"/>
</dbReference>
<dbReference type="Gene3D" id="3.40.50.200">
    <property type="entry name" value="Peptidase S8/S53 domain"/>
    <property type="match status" value="1"/>
</dbReference>
<dbReference type="Gene3D" id="2.60.40.2310">
    <property type="match status" value="1"/>
</dbReference>
<organism evidence="9 10">
    <name type="scientific">Eleusine coracana subsp. coracana</name>
    <dbReference type="NCBI Taxonomy" id="191504"/>
    <lineage>
        <taxon>Eukaryota</taxon>
        <taxon>Viridiplantae</taxon>
        <taxon>Streptophyta</taxon>
        <taxon>Embryophyta</taxon>
        <taxon>Tracheophyta</taxon>
        <taxon>Spermatophyta</taxon>
        <taxon>Magnoliopsida</taxon>
        <taxon>Liliopsida</taxon>
        <taxon>Poales</taxon>
        <taxon>Poaceae</taxon>
        <taxon>PACMAD clade</taxon>
        <taxon>Chloridoideae</taxon>
        <taxon>Cynodonteae</taxon>
        <taxon>Eleusininae</taxon>
        <taxon>Eleusine</taxon>
    </lineage>
</organism>
<sequence length="299" mass="32322">MPCVLVDIETGKTILKYILATSSPEIKVDPTRSITGKETLAPKVASFSSRGPSPDYPDIIKPDIAAPGANILAAKGNSYQIMSGTSMATPHVSGTIALLKVLHPNWSPAALKSAILTTASINDERNMPILAEGLPRKIADPFDYGSGHIDPNRAADPGLIYDIDPRDYNKFLGCTSMKTFVSCNETSLPGYYLNLPSISVPDLRHPITISRTVTNVGEVDAVYHAAIQSPPGVKMGVEPSILVFSATTKVITFQVKLSPLWRLQGDYTFGSLTWHNGQKTVRIPIATRMTIHDFYADVA</sequence>
<dbReference type="InterPro" id="IPR036852">
    <property type="entry name" value="Peptidase_S8/S53_dom_sf"/>
</dbReference>
<comment type="caution">
    <text evidence="9">The sequence shown here is derived from an EMBL/GenBank/DDBJ whole genome shotgun (WGS) entry which is preliminary data.</text>
</comment>
<dbReference type="Gene3D" id="3.50.30.30">
    <property type="match status" value="1"/>
</dbReference>
<reference evidence="9" key="2">
    <citation type="submission" date="2021-12" db="EMBL/GenBank/DDBJ databases">
        <title>Resequencing data analysis of finger millet.</title>
        <authorList>
            <person name="Hatakeyama M."/>
            <person name="Aluri S."/>
            <person name="Balachadran M.T."/>
            <person name="Sivarajan S.R."/>
            <person name="Poveda L."/>
            <person name="Shimizu-Inatsugi R."/>
            <person name="Schlapbach R."/>
            <person name="Sreeman S.M."/>
            <person name="Shimizu K.K."/>
        </authorList>
    </citation>
    <scope>NUCLEOTIDE SEQUENCE</scope>
</reference>
<keyword evidence="5" id="KW-0720">Serine protease</keyword>
<evidence type="ECO:0000256" key="2">
    <source>
        <dbReference type="ARBA" id="ARBA00022670"/>
    </source>
</evidence>
<dbReference type="InterPro" id="IPR045051">
    <property type="entry name" value="SBT"/>
</dbReference>
<evidence type="ECO:0000256" key="5">
    <source>
        <dbReference type="ARBA" id="ARBA00022825"/>
    </source>
</evidence>
<keyword evidence="3" id="KW-0732">Signal</keyword>
<evidence type="ECO:0000259" key="8">
    <source>
        <dbReference type="Pfam" id="PF17766"/>
    </source>
</evidence>